<dbReference type="GO" id="GO:0003676">
    <property type="term" value="F:nucleic acid binding"/>
    <property type="evidence" value="ECO:0007669"/>
    <property type="project" value="InterPro"/>
</dbReference>
<dbReference type="AlphaFoldDB" id="A0AAW0E113"/>
<organism evidence="2 3">
    <name type="scientific">Favolaschia claudopus</name>
    <dbReference type="NCBI Taxonomy" id="2862362"/>
    <lineage>
        <taxon>Eukaryota</taxon>
        <taxon>Fungi</taxon>
        <taxon>Dikarya</taxon>
        <taxon>Basidiomycota</taxon>
        <taxon>Agaricomycotina</taxon>
        <taxon>Agaricomycetes</taxon>
        <taxon>Agaricomycetidae</taxon>
        <taxon>Agaricales</taxon>
        <taxon>Marasmiineae</taxon>
        <taxon>Mycenaceae</taxon>
        <taxon>Favolaschia</taxon>
    </lineage>
</organism>
<accession>A0AAW0E113</accession>
<sequence>MNGCLNLLSRSIRCCSRRTSPLILLCRPHFQSSIPNFESPFRLSDNLFASSSRTGYVYEPPFVRRGVCITNLPLGTTMRQVLNLITVGPLESVEMSEDGTRLNVFFLNGLHAARFVAASTRLAIAGRQLHCAWLPNRQLDPVVAHAVSTDRARRTLLLFKHRDRKDPWMVGFLKTYLPEAEEITVREIKDPLYWEVAVVHFRDISTAMRALEEVPAMLSVHAIYGRDRCEPAPTNETSISPSYPNRFLYQPTSSPLTTADHILTTTDHAFTTVTLSNLHKDTTVRDICKRVFGGKLYAVNLHSDRTADVTFFDAEEAHNFYVAATTNGFTLLGNKVRLEPQTDEPPSRQIDGVPYTRVLRLPLHQTWMRGMFTLSRIAQEFSRCGPLDRVYVAPTFGRKVATPQAVCIAFARAADARFAKTQTNLVHEAYAGRILTYVRDPCARLDPMYDEVELDRPLPVESTRTGQGDRGEADGLRDVWSSDTVQRRTLAASIQTRMMRRNA</sequence>
<dbReference type="EMBL" id="JAWWNJ010000004">
    <property type="protein sequence ID" value="KAK7057815.1"/>
    <property type="molecule type" value="Genomic_DNA"/>
</dbReference>
<reference evidence="2 3" key="1">
    <citation type="journal article" date="2024" name="J Genomics">
        <title>Draft genome sequencing and assembly of Favolaschia claudopus CIRM-BRFM 2984 isolated from oak limbs.</title>
        <authorList>
            <person name="Navarro D."/>
            <person name="Drula E."/>
            <person name="Chaduli D."/>
            <person name="Cazenave R."/>
            <person name="Ahrendt S."/>
            <person name="Wang J."/>
            <person name="Lipzen A."/>
            <person name="Daum C."/>
            <person name="Barry K."/>
            <person name="Grigoriev I.V."/>
            <person name="Favel A."/>
            <person name="Rosso M.N."/>
            <person name="Martin F."/>
        </authorList>
    </citation>
    <scope>NUCLEOTIDE SEQUENCE [LARGE SCALE GENOMIC DNA]</scope>
    <source>
        <strain evidence="2 3">CIRM-BRFM 2984</strain>
    </source>
</reference>
<keyword evidence="3" id="KW-1185">Reference proteome</keyword>
<proteinExistence type="predicted"/>
<dbReference type="Proteomes" id="UP001362999">
    <property type="component" value="Unassembled WGS sequence"/>
</dbReference>
<evidence type="ECO:0000313" key="3">
    <source>
        <dbReference type="Proteomes" id="UP001362999"/>
    </source>
</evidence>
<evidence type="ECO:0000313" key="2">
    <source>
        <dbReference type="EMBL" id="KAK7057815.1"/>
    </source>
</evidence>
<evidence type="ECO:0008006" key="4">
    <source>
        <dbReference type="Google" id="ProtNLM"/>
    </source>
</evidence>
<evidence type="ECO:0000256" key="1">
    <source>
        <dbReference type="SAM" id="MobiDB-lite"/>
    </source>
</evidence>
<feature type="compositionally biased region" description="Basic and acidic residues" evidence="1">
    <location>
        <begin position="467"/>
        <end position="476"/>
    </location>
</feature>
<feature type="region of interest" description="Disordered" evidence="1">
    <location>
        <begin position="457"/>
        <end position="476"/>
    </location>
</feature>
<name>A0AAW0E113_9AGAR</name>
<gene>
    <name evidence="2" type="ORF">R3P38DRAFT_2843157</name>
</gene>
<dbReference type="SUPFAM" id="SSF54928">
    <property type="entry name" value="RNA-binding domain, RBD"/>
    <property type="match status" value="1"/>
</dbReference>
<comment type="caution">
    <text evidence="2">The sequence shown here is derived from an EMBL/GenBank/DDBJ whole genome shotgun (WGS) entry which is preliminary data.</text>
</comment>
<protein>
    <recommendedName>
        <fullName evidence="4">RRM domain-containing protein</fullName>
    </recommendedName>
</protein>
<dbReference type="InterPro" id="IPR035979">
    <property type="entry name" value="RBD_domain_sf"/>
</dbReference>